<dbReference type="InterPro" id="IPR027417">
    <property type="entry name" value="P-loop_NTPase"/>
</dbReference>
<name>A0ABS4SQL7_9PROT</name>
<evidence type="ECO:0000313" key="14">
    <source>
        <dbReference type="EMBL" id="MBP2294849.1"/>
    </source>
</evidence>
<dbReference type="PANTHER" id="PTHR42724">
    <property type="entry name" value="TETRAACYLDISACCHARIDE 4'-KINASE"/>
    <property type="match status" value="1"/>
</dbReference>
<comment type="pathway">
    <text evidence="2 13">Glycolipid biosynthesis; lipid IV(A) biosynthesis; lipid IV(A) from (3R)-3-hydroxytetradecanoyl-[acyl-carrier-protein] and UDP-N-acetyl-alpha-D-glucosamine: step 6/6.</text>
</comment>
<evidence type="ECO:0000256" key="7">
    <source>
        <dbReference type="ARBA" id="ARBA00022679"/>
    </source>
</evidence>
<dbReference type="RefSeq" id="WP_209769160.1">
    <property type="nucleotide sequence ID" value="NZ_JAGINP010000018.1"/>
</dbReference>
<keyword evidence="6 13" id="KW-0441">Lipid A biosynthesis</keyword>
<dbReference type="HAMAP" id="MF_00409">
    <property type="entry name" value="LpxK"/>
    <property type="match status" value="1"/>
</dbReference>
<evidence type="ECO:0000256" key="12">
    <source>
        <dbReference type="ARBA" id="ARBA00029757"/>
    </source>
</evidence>
<sequence>MRTPGFWYRTAGPADSALAWALSPIGTLYGLAGRLRMATRQPARAAAPVLCVGNLVAGGAGKTPVCIAVAEALKARGIEPAFLTRGHGGRERGPLLVDLAHHDAAGVGDEALLLAAHGPCWVARDRAAGAGAAVAGGAAAIVMDDGFQNPALAKDLSLVVVDGAVGFGNGRLVPAGPLREPVARGLSRADAVVVLGEDRTGVEAQIAAASARPLPVLHAWLEPAPESRALAGRAVLAFAGIGRPEKFFATLEDLGANVVDRVGFADHHPYRPEEVMALVDRAAMLGAVPVTTAKDAARLSDELRTLVRVVPVRAAWRDPALLDRFLDRLIEGGASHG</sequence>
<evidence type="ECO:0000256" key="2">
    <source>
        <dbReference type="ARBA" id="ARBA00004870"/>
    </source>
</evidence>
<evidence type="ECO:0000256" key="5">
    <source>
        <dbReference type="ARBA" id="ARBA00022516"/>
    </source>
</evidence>
<dbReference type="EMBL" id="JAGINP010000018">
    <property type="protein sequence ID" value="MBP2294849.1"/>
    <property type="molecule type" value="Genomic_DNA"/>
</dbReference>
<dbReference type="InterPro" id="IPR003758">
    <property type="entry name" value="LpxK"/>
</dbReference>
<evidence type="ECO:0000256" key="6">
    <source>
        <dbReference type="ARBA" id="ARBA00022556"/>
    </source>
</evidence>
<comment type="similarity">
    <text evidence="13">Belongs to the LpxK family.</text>
</comment>
<evidence type="ECO:0000256" key="10">
    <source>
        <dbReference type="ARBA" id="ARBA00022840"/>
    </source>
</evidence>
<dbReference type="PANTHER" id="PTHR42724:SF1">
    <property type="entry name" value="TETRAACYLDISACCHARIDE 4'-KINASE, MITOCHONDRIAL-RELATED"/>
    <property type="match status" value="1"/>
</dbReference>
<keyword evidence="11 13" id="KW-0443">Lipid metabolism</keyword>
<dbReference type="Proteomes" id="UP000781958">
    <property type="component" value="Unassembled WGS sequence"/>
</dbReference>
<accession>A0ABS4SQL7</accession>
<gene>
    <name evidence="13" type="primary">lpxK</name>
    <name evidence="14" type="ORF">J2851_004645</name>
</gene>
<evidence type="ECO:0000256" key="4">
    <source>
        <dbReference type="ARBA" id="ARBA00016436"/>
    </source>
</evidence>
<keyword evidence="8 13" id="KW-0547">Nucleotide-binding</keyword>
<evidence type="ECO:0000256" key="3">
    <source>
        <dbReference type="ARBA" id="ARBA00012071"/>
    </source>
</evidence>
<evidence type="ECO:0000256" key="1">
    <source>
        <dbReference type="ARBA" id="ARBA00002274"/>
    </source>
</evidence>
<dbReference type="EC" id="2.7.1.130" evidence="3 13"/>
<dbReference type="NCBIfam" id="TIGR00682">
    <property type="entry name" value="lpxK"/>
    <property type="match status" value="1"/>
</dbReference>
<keyword evidence="5 13" id="KW-0444">Lipid biosynthesis</keyword>
<comment type="catalytic activity">
    <reaction evidence="13">
        <text>a lipid A disaccharide + ATP = a lipid IVA + ADP + H(+)</text>
        <dbReference type="Rhea" id="RHEA:67840"/>
        <dbReference type="ChEBI" id="CHEBI:15378"/>
        <dbReference type="ChEBI" id="CHEBI:30616"/>
        <dbReference type="ChEBI" id="CHEBI:176343"/>
        <dbReference type="ChEBI" id="CHEBI:176425"/>
        <dbReference type="ChEBI" id="CHEBI:456216"/>
        <dbReference type="EC" id="2.7.1.130"/>
    </reaction>
</comment>
<evidence type="ECO:0000256" key="13">
    <source>
        <dbReference type="HAMAP-Rule" id="MF_00409"/>
    </source>
</evidence>
<evidence type="ECO:0000256" key="11">
    <source>
        <dbReference type="ARBA" id="ARBA00023098"/>
    </source>
</evidence>
<proteinExistence type="inferred from homology"/>
<keyword evidence="9 13" id="KW-0418">Kinase</keyword>
<evidence type="ECO:0000256" key="9">
    <source>
        <dbReference type="ARBA" id="ARBA00022777"/>
    </source>
</evidence>
<keyword evidence="10 13" id="KW-0067">ATP-binding</keyword>
<dbReference type="GO" id="GO:0009029">
    <property type="term" value="F:lipid-A 4'-kinase activity"/>
    <property type="evidence" value="ECO:0007669"/>
    <property type="project" value="UniProtKB-EC"/>
</dbReference>
<comment type="function">
    <text evidence="1 13">Transfers the gamma-phosphate of ATP to the 4'-position of a tetraacyldisaccharide 1-phosphate intermediate (termed DS-1-P) to form tetraacyldisaccharide 1,4'-bis-phosphate (lipid IVA).</text>
</comment>
<dbReference type="Pfam" id="PF02606">
    <property type="entry name" value="LpxK"/>
    <property type="match status" value="1"/>
</dbReference>
<feature type="binding site" evidence="13">
    <location>
        <begin position="56"/>
        <end position="63"/>
    </location>
    <ligand>
        <name>ATP</name>
        <dbReference type="ChEBI" id="CHEBI:30616"/>
    </ligand>
</feature>
<reference evidence="14 15" key="1">
    <citation type="submission" date="2021-03" db="EMBL/GenBank/DDBJ databases">
        <title>Genomic Encyclopedia of Type Strains, Phase III (KMG-III): the genomes of soil and plant-associated and newly described type strains.</title>
        <authorList>
            <person name="Whitman W."/>
        </authorList>
    </citation>
    <scope>NUCLEOTIDE SEQUENCE [LARGE SCALE GENOMIC DNA]</scope>
    <source>
        <strain evidence="14 15">IMMIB AFH-6</strain>
    </source>
</reference>
<evidence type="ECO:0000313" key="15">
    <source>
        <dbReference type="Proteomes" id="UP000781958"/>
    </source>
</evidence>
<evidence type="ECO:0000256" key="8">
    <source>
        <dbReference type="ARBA" id="ARBA00022741"/>
    </source>
</evidence>
<keyword evidence="15" id="KW-1185">Reference proteome</keyword>
<comment type="caution">
    <text evidence="14">The sequence shown here is derived from an EMBL/GenBank/DDBJ whole genome shotgun (WGS) entry which is preliminary data.</text>
</comment>
<organism evidence="14 15">
    <name type="scientific">Azospirillum rugosum</name>
    <dbReference type="NCBI Taxonomy" id="416170"/>
    <lineage>
        <taxon>Bacteria</taxon>
        <taxon>Pseudomonadati</taxon>
        <taxon>Pseudomonadota</taxon>
        <taxon>Alphaproteobacteria</taxon>
        <taxon>Rhodospirillales</taxon>
        <taxon>Azospirillaceae</taxon>
        <taxon>Azospirillum</taxon>
    </lineage>
</organism>
<keyword evidence="7 13" id="KW-0808">Transferase</keyword>
<dbReference type="SUPFAM" id="SSF52540">
    <property type="entry name" value="P-loop containing nucleoside triphosphate hydrolases"/>
    <property type="match status" value="1"/>
</dbReference>
<protein>
    <recommendedName>
        <fullName evidence="4 13">Tetraacyldisaccharide 4'-kinase</fullName>
        <ecNumber evidence="3 13">2.7.1.130</ecNumber>
    </recommendedName>
    <alternativeName>
        <fullName evidence="12 13">Lipid A 4'-kinase</fullName>
    </alternativeName>
</protein>